<gene>
    <name evidence="2" type="ORF">QQX98_005490</name>
</gene>
<accession>A0ABR1H4R8</accession>
<evidence type="ECO:0000313" key="3">
    <source>
        <dbReference type="Proteomes" id="UP001498476"/>
    </source>
</evidence>
<keyword evidence="3" id="KW-1185">Reference proteome</keyword>
<protein>
    <recommendedName>
        <fullName evidence="4">Protein kinase domain-containing protein</fullName>
    </recommendedName>
</protein>
<dbReference type="EMBL" id="JAZAVJ010000074">
    <property type="protein sequence ID" value="KAK7416039.1"/>
    <property type="molecule type" value="Genomic_DNA"/>
</dbReference>
<name>A0ABR1H4R8_9HYPO</name>
<comment type="caution">
    <text evidence="2">The sequence shown here is derived from an EMBL/GenBank/DDBJ whole genome shotgun (WGS) entry which is preliminary data.</text>
</comment>
<sequence length="259" mass="29138">MVTLVMSRGDRGHHRHLTDSGQGPLRVNDLVDGMIKNSSFMDTKARHKARDKLHKMGSTQKLSLREIFQNDVLALRQELQDGDPTFLASSNFTPIDVENRVATSTPNVNDIPSVTRWFLYESKPYDKDNRDITKHNMAILSQKLEKGKGVAGIFPLLGFREETSAFQLVFSGQFTKLATAVLQTHALELVHKSIRPENILVLPAGSPNASVGEDIPAIYLCGWQYARQVKQHATTFKNMVTPQHKIYQHPERQIPTARA</sequence>
<evidence type="ECO:0000313" key="2">
    <source>
        <dbReference type="EMBL" id="KAK7416039.1"/>
    </source>
</evidence>
<dbReference type="Proteomes" id="UP001498476">
    <property type="component" value="Unassembled WGS sequence"/>
</dbReference>
<evidence type="ECO:0008006" key="4">
    <source>
        <dbReference type="Google" id="ProtNLM"/>
    </source>
</evidence>
<feature type="region of interest" description="Disordered" evidence="1">
    <location>
        <begin position="1"/>
        <end position="24"/>
    </location>
</feature>
<dbReference type="PANTHER" id="PTHR37542:SF3">
    <property type="entry name" value="PRION-INHIBITION AND PROPAGATION HELO DOMAIN-CONTAINING PROTEIN"/>
    <property type="match status" value="1"/>
</dbReference>
<reference evidence="2 3" key="1">
    <citation type="journal article" date="2025" name="Microbiol. Resour. Announc.">
        <title>Draft genome sequences for Neonectria magnoliae and Neonectria punicea, canker pathogens of Liriodendron tulipifera and Acer saccharum in West Virginia.</title>
        <authorList>
            <person name="Petronek H.M."/>
            <person name="Kasson M.T."/>
            <person name="Metheny A.M."/>
            <person name="Stauder C.M."/>
            <person name="Lovett B."/>
            <person name="Lynch S.C."/>
            <person name="Garnas J.R."/>
            <person name="Kasson L.R."/>
            <person name="Stajich J.E."/>
        </authorList>
    </citation>
    <scope>NUCLEOTIDE SEQUENCE [LARGE SCALE GENOMIC DNA]</scope>
    <source>
        <strain evidence="2 3">NRRL 64653</strain>
    </source>
</reference>
<evidence type="ECO:0000256" key="1">
    <source>
        <dbReference type="SAM" id="MobiDB-lite"/>
    </source>
</evidence>
<organism evidence="2 3">
    <name type="scientific">Neonectria punicea</name>
    <dbReference type="NCBI Taxonomy" id="979145"/>
    <lineage>
        <taxon>Eukaryota</taxon>
        <taxon>Fungi</taxon>
        <taxon>Dikarya</taxon>
        <taxon>Ascomycota</taxon>
        <taxon>Pezizomycotina</taxon>
        <taxon>Sordariomycetes</taxon>
        <taxon>Hypocreomycetidae</taxon>
        <taxon>Hypocreales</taxon>
        <taxon>Nectriaceae</taxon>
        <taxon>Neonectria</taxon>
    </lineage>
</organism>
<proteinExistence type="predicted"/>
<dbReference type="PANTHER" id="PTHR37542">
    <property type="entry name" value="HELO DOMAIN-CONTAINING PROTEIN-RELATED"/>
    <property type="match status" value="1"/>
</dbReference>